<dbReference type="Pfam" id="PF03073">
    <property type="entry name" value="TspO_MBR"/>
    <property type="match status" value="1"/>
</dbReference>
<feature type="transmembrane region" description="Helical" evidence="6">
    <location>
        <begin position="168"/>
        <end position="186"/>
    </location>
</feature>
<organism evidence="7 8">
    <name type="scientific">Bacillus infantis</name>
    <dbReference type="NCBI Taxonomy" id="324767"/>
    <lineage>
        <taxon>Bacteria</taxon>
        <taxon>Bacillati</taxon>
        <taxon>Bacillota</taxon>
        <taxon>Bacilli</taxon>
        <taxon>Bacillales</taxon>
        <taxon>Bacillaceae</taxon>
        <taxon>Bacillus</taxon>
    </lineage>
</organism>
<dbReference type="AlphaFoldDB" id="A0A5D4RJC3"/>
<comment type="similarity">
    <text evidence="2">Belongs to the TspO/BZRP family.</text>
</comment>
<evidence type="ECO:0000313" key="8">
    <source>
        <dbReference type="Proteomes" id="UP000322139"/>
    </source>
</evidence>
<evidence type="ECO:0000256" key="2">
    <source>
        <dbReference type="ARBA" id="ARBA00007524"/>
    </source>
</evidence>
<comment type="subcellular location">
    <subcellularLocation>
        <location evidence="1">Membrane</location>
        <topology evidence="1">Multi-pass membrane protein</topology>
    </subcellularLocation>
</comment>
<comment type="caution">
    <text evidence="7">The sequence shown here is derived from an EMBL/GenBank/DDBJ whole genome shotgun (WGS) entry which is preliminary data.</text>
</comment>
<evidence type="ECO:0000256" key="1">
    <source>
        <dbReference type="ARBA" id="ARBA00004141"/>
    </source>
</evidence>
<feature type="transmembrane region" description="Helical" evidence="6">
    <location>
        <begin position="102"/>
        <end position="122"/>
    </location>
</feature>
<dbReference type="PANTHER" id="PTHR33802:SF1">
    <property type="entry name" value="XK-RELATED PROTEIN"/>
    <property type="match status" value="1"/>
</dbReference>
<evidence type="ECO:0000256" key="4">
    <source>
        <dbReference type="ARBA" id="ARBA00022989"/>
    </source>
</evidence>
<name>A0A5D4RJC3_9BACI</name>
<dbReference type="GO" id="GO:0016020">
    <property type="term" value="C:membrane"/>
    <property type="evidence" value="ECO:0007669"/>
    <property type="project" value="UniProtKB-SubCell"/>
</dbReference>
<protein>
    <submittedName>
        <fullName evidence="7">Tryptophan-rich sensory protein</fullName>
    </submittedName>
</protein>
<reference evidence="7 8" key="1">
    <citation type="submission" date="2019-08" db="EMBL/GenBank/DDBJ databases">
        <title>Bacillus genomes from the desert of Cuatro Cienegas, Coahuila.</title>
        <authorList>
            <person name="Olmedo-Alvarez G."/>
        </authorList>
    </citation>
    <scope>NUCLEOTIDE SEQUENCE [LARGE SCALE GENOMIC DNA]</scope>
    <source>
        <strain evidence="7 8">CH446_14T</strain>
    </source>
</reference>
<feature type="transmembrane region" description="Helical" evidence="6">
    <location>
        <begin position="76"/>
        <end position="96"/>
    </location>
</feature>
<proteinExistence type="inferred from homology"/>
<feature type="transmembrane region" description="Helical" evidence="6">
    <location>
        <begin position="134"/>
        <end position="156"/>
    </location>
</feature>
<dbReference type="RefSeq" id="WP_148973409.1">
    <property type="nucleotide sequence ID" value="NZ_VTER01000002.1"/>
</dbReference>
<dbReference type="InterPro" id="IPR038330">
    <property type="entry name" value="TspO/MBR-related_sf"/>
</dbReference>
<keyword evidence="4 6" id="KW-1133">Transmembrane helix</keyword>
<keyword evidence="5 6" id="KW-0472">Membrane</keyword>
<feature type="transmembrane region" description="Helical" evidence="6">
    <location>
        <begin position="193"/>
        <end position="211"/>
    </location>
</feature>
<feature type="transmembrane region" description="Helical" evidence="6">
    <location>
        <begin position="47"/>
        <end position="64"/>
    </location>
</feature>
<dbReference type="InterPro" id="IPR004307">
    <property type="entry name" value="TspO_MBR"/>
</dbReference>
<keyword evidence="3 6" id="KW-0812">Transmembrane</keyword>
<sequence>MLRAILHAIFYLLVVGVNILANALPLNGQTTGEISGRLDVLFTPAGYVFSIWGLIYLLLGIWVLREFPKDRRNLPLYENTSLFFILSCLLNSAWIFAWHYEFFLVSVLLLIGLLLALIFLYVRLQAASPSFFDRLPFSVYLGWVSVAVIANISYYLEYIGWDGFGLPDAAWTIIMLCVASALAIIFRIKNSDRVYPLVFVWAFIGIAVRNWGEHAAVSYTALGLAAVILVFAVIPFKRD</sequence>
<dbReference type="PANTHER" id="PTHR33802">
    <property type="entry name" value="SI:CH211-161H7.5-RELATED"/>
    <property type="match status" value="1"/>
</dbReference>
<evidence type="ECO:0000313" key="7">
    <source>
        <dbReference type="EMBL" id="TYS51020.1"/>
    </source>
</evidence>
<evidence type="ECO:0000256" key="3">
    <source>
        <dbReference type="ARBA" id="ARBA00022692"/>
    </source>
</evidence>
<dbReference type="Proteomes" id="UP000322139">
    <property type="component" value="Unassembled WGS sequence"/>
</dbReference>
<dbReference type="Gene3D" id="1.20.1260.100">
    <property type="entry name" value="TspO/MBR protein"/>
    <property type="match status" value="1"/>
</dbReference>
<accession>A0A5D4RJC3</accession>
<evidence type="ECO:0000256" key="5">
    <source>
        <dbReference type="ARBA" id="ARBA00023136"/>
    </source>
</evidence>
<evidence type="ECO:0000256" key="6">
    <source>
        <dbReference type="SAM" id="Phobius"/>
    </source>
</evidence>
<feature type="transmembrane region" description="Helical" evidence="6">
    <location>
        <begin position="217"/>
        <end position="236"/>
    </location>
</feature>
<gene>
    <name evidence="7" type="ORF">FZD51_02955</name>
</gene>
<dbReference type="EMBL" id="VTER01000002">
    <property type="protein sequence ID" value="TYS51020.1"/>
    <property type="molecule type" value="Genomic_DNA"/>
</dbReference>